<dbReference type="EMBL" id="BLAY01000092">
    <property type="protein sequence ID" value="GET40509.1"/>
    <property type="molecule type" value="Genomic_DNA"/>
</dbReference>
<evidence type="ECO:0000313" key="1">
    <source>
        <dbReference type="EMBL" id="GET40509.1"/>
    </source>
</evidence>
<accession>A0AAV3WJS7</accession>
<comment type="caution">
    <text evidence="1">The sequence shown here is derived from an EMBL/GenBank/DDBJ whole genome shotgun (WGS) entry which is preliminary data.</text>
</comment>
<evidence type="ECO:0000313" key="2">
    <source>
        <dbReference type="Proteomes" id="UP001050975"/>
    </source>
</evidence>
<dbReference type="AlphaFoldDB" id="A0AAV3WJS7"/>
<organism evidence="1 2">
    <name type="scientific">Microseira wollei NIES-4236</name>
    <dbReference type="NCBI Taxonomy" id="2530354"/>
    <lineage>
        <taxon>Bacteria</taxon>
        <taxon>Bacillati</taxon>
        <taxon>Cyanobacteriota</taxon>
        <taxon>Cyanophyceae</taxon>
        <taxon>Oscillatoriophycideae</taxon>
        <taxon>Aerosakkonematales</taxon>
        <taxon>Aerosakkonemataceae</taxon>
        <taxon>Microseira</taxon>
    </lineage>
</organism>
<reference evidence="1" key="1">
    <citation type="submission" date="2019-10" db="EMBL/GenBank/DDBJ databases">
        <title>Draft genome sequece of Microseira wollei NIES-4236.</title>
        <authorList>
            <person name="Yamaguchi H."/>
            <person name="Suzuki S."/>
            <person name="Kawachi M."/>
        </authorList>
    </citation>
    <scope>NUCLEOTIDE SEQUENCE</scope>
    <source>
        <strain evidence="1">NIES-4236</strain>
    </source>
</reference>
<dbReference type="RefSeq" id="WP_226586373.1">
    <property type="nucleotide sequence ID" value="NZ_BLAY01000092.1"/>
</dbReference>
<keyword evidence="2" id="KW-1185">Reference proteome</keyword>
<proteinExistence type="predicted"/>
<gene>
    <name evidence="1" type="ORF">MiSe_53180</name>
</gene>
<sequence length="157" mass="17581">MESGTTVAGREEPKTIAAIGIEELKALIARAVNEQLNLLPKQPNNPADKKVVADLKIEEFKALIAPAIAEQLKIWLNQQSSEEKKVADLTVAELRTLITQIVDERLILWVQPPHPKNTRSPQEILAAMDRLRWTPPPGAPTGSEMIIAEREKWRQPM</sequence>
<protein>
    <submittedName>
        <fullName evidence="1">Uncharacterized protein</fullName>
    </submittedName>
</protein>
<name>A0AAV3WJS7_9CYAN</name>
<dbReference type="Proteomes" id="UP001050975">
    <property type="component" value="Unassembled WGS sequence"/>
</dbReference>